<evidence type="ECO:0008006" key="4">
    <source>
        <dbReference type="Google" id="ProtNLM"/>
    </source>
</evidence>
<accession>A0A6A5WL94</accession>
<dbReference type="GO" id="GO:0008237">
    <property type="term" value="F:metallopeptidase activity"/>
    <property type="evidence" value="ECO:0007669"/>
    <property type="project" value="InterPro"/>
</dbReference>
<evidence type="ECO:0000313" key="3">
    <source>
        <dbReference type="Proteomes" id="UP000799779"/>
    </source>
</evidence>
<name>A0A6A5WL94_9PLEO</name>
<dbReference type="AlphaFoldDB" id="A0A6A5WL94"/>
<reference evidence="2" key="1">
    <citation type="journal article" date="2020" name="Stud. Mycol.">
        <title>101 Dothideomycetes genomes: a test case for predicting lifestyles and emergence of pathogens.</title>
        <authorList>
            <person name="Haridas S."/>
            <person name="Albert R."/>
            <person name="Binder M."/>
            <person name="Bloem J."/>
            <person name="Labutti K."/>
            <person name="Salamov A."/>
            <person name="Andreopoulos B."/>
            <person name="Baker S."/>
            <person name="Barry K."/>
            <person name="Bills G."/>
            <person name="Bluhm B."/>
            <person name="Cannon C."/>
            <person name="Castanera R."/>
            <person name="Culley D."/>
            <person name="Daum C."/>
            <person name="Ezra D."/>
            <person name="Gonzalez J."/>
            <person name="Henrissat B."/>
            <person name="Kuo A."/>
            <person name="Liang C."/>
            <person name="Lipzen A."/>
            <person name="Lutzoni F."/>
            <person name="Magnuson J."/>
            <person name="Mondo S."/>
            <person name="Nolan M."/>
            <person name="Ohm R."/>
            <person name="Pangilinan J."/>
            <person name="Park H.-J."/>
            <person name="Ramirez L."/>
            <person name="Alfaro M."/>
            <person name="Sun H."/>
            <person name="Tritt A."/>
            <person name="Yoshinaga Y."/>
            <person name="Zwiers L.-H."/>
            <person name="Turgeon B."/>
            <person name="Goodwin S."/>
            <person name="Spatafora J."/>
            <person name="Crous P."/>
            <person name="Grigoriev I."/>
        </authorList>
    </citation>
    <scope>NUCLEOTIDE SEQUENCE</scope>
    <source>
        <strain evidence="2">CBS 123094</strain>
    </source>
</reference>
<dbReference type="Proteomes" id="UP000799779">
    <property type="component" value="Unassembled WGS sequence"/>
</dbReference>
<feature type="chain" id="PRO_5025674447" description="Lysine-specific metallo-endopeptidase domain-containing protein" evidence="1">
    <location>
        <begin position="24"/>
        <end position="379"/>
    </location>
</feature>
<dbReference type="OrthoDB" id="4507347at2759"/>
<dbReference type="Gene3D" id="3.40.390.10">
    <property type="entry name" value="Collagenase (Catalytic Domain)"/>
    <property type="match status" value="1"/>
</dbReference>
<evidence type="ECO:0000256" key="1">
    <source>
        <dbReference type="SAM" id="SignalP"/>
    </source>
</evidence>
<dbReference type="EMBL" id="ML977592">
    <property type="protein sequence ID" value="KAF1999855.1"/>
    <property type="molecule type" value="Genomic_DNA"/>
</dbReference>
<evidence type="ECO:0000313" key="2">
    <source>
        <dbReference type="EMBL" id="KAF1999855.1"/>
    </source>
</evidence>
<keyword evidence="1" id="KW-0732">Signal</keyword>
<dbReference type="InterPro" id="IPR024079">
    <property type="entry name" value="MetalloPept_cat_dom_sf"/>
</dbReference>
<keyword evidence="3" id="KW-1185">Reference proteome</keyword>
<sequence length="379" mass="43098">MARKFFSMFVLWTLSQHAILLHCYKIDDSCHKAGIADKIEKALLSAFDMAQAAIDALQPGHDTFPFWNDVPPRAPELQNLIKLLFAHDDIINESQPEVPDDKRTQYRYKQTMRNIKLHIVYASLTGILTNIRDPGSTSDPGANDAIIYCDGERYKNTLRKGKLWAIDQNNGVKYKWSQQQCLDKFTTLAETHSSHQDDNGEYHASTVQLCSPLIKYAKDTKKQQYHDLEIGKAPSKLSNWNAGGFHFKPVDVFQRLDVTLLHELTHTTPGRVLDDVKLKRSFPSLGIKRKAYGWVKMLKLAKEGAYVDKMVHKTGPDSNADSVAFFALGCKLMSDKDNPRYITNDGEVRPMKGKKPIEWEPGSWDRRGLHSIETSAYKT</sequence>
<gene>
    <name evidence="2" type="ORF">P154DRAFT_620562</name>
</gene>
<protein>
    <recommendedName>
        <fullName evidence="4">Lysine-specific metallo-endopeptidase domain-containing protein</fullName>
    </recommendedName>
</protein>
<organism evidence="2 3">
    <name type="scientific">Amniculicola lignicola CBS 123094</name>
    <dbReference type="NCBI Taxonomy" id="1392246"/>
    <lineage>
        <taxon>Eukaryota</taxon>
        <taxon>Fungi</taxon>
        <taxon>Dikarya</taxon>
        <taxon>Ascomycota</taxon>
        <taxon>Pezizomycotina</taxon>
        <taxon>Dothideomycetes</taxon>
        <taxon>Pleosporomycetidae</taxon>
        <taxon>Pleosporales</taxon>
        <taxon>Amniculicolaceae</taxon>
        <taxon>Amniculicola</taxon>
    </lineage>
</organism>
<feature type="signal peptide" evidence="1">
    <location>
        <begin position="1"/>
        <end position="23"/>
    </location>
</feature>
<proteinExistence type="predicted"/>